<feature type="compositionally biased region" description="Basic residues" evidence="1">
    <location>
        <begin position="119"/>
        <end position="130"/>
    </location>
</feature>
<accession>A0ABM3LYB9</accession>
<gene>
    <name evidence="3" type="primary">LOC112050530</name>
</gene>
<feature type="region of interest" description="Disordered" evidence="1">
    <location>
        <begin position="458"/>
        <end position="479"/>
    </location>
</feature>
<name>A0ABM3LYB9_BICAN</name>
<feature type="compositionally biased region" description="Basic and acidic residues" evidence="1">
    <location>
        <begin position="803"/>
        <end position="817"/>
    </location>
</feature>
<feature type="region of interest" description="Disordered" evidence="1">
    <location>
        <begin position="1089"/>
        <end position="1120"/>
    </location>
</feature>
<feature type="region of interest" description="Disordered" evidence="1">
    <location>
        <begin position="84"/>
        <end position="144"/>
    </location>
</feature>
<keyword evidence="2" id="KW-1185">Reference proteome</keyword>
<dbReference type="GeneID" id="112050530"/>
<evidence type="ECO:0000313" key="3">
    <source>
        <dbReference type="RefSeq" id="XP_052744065.1"/>
    </source>
</evidence>
<reference evidence="3" key="1">
    <citation type="submission" date="2025-08" db="UniProtKB">
        <authorList>
            <consortium name="RefSeq"/>
        </authorList>
    </citation>
    <scope>IDENTIFICATION</scope>
</reference>
<feature type="region of interest" description="Disordered" evidence="1">
    <location>
        <begin position="803"/>
        <end position="849"/>
    </location>
</feature>
<feature type="compositionally biased region" description="Polar residues" evidence="1">
    <location>
        <begin position="176"/>
        <end position="191"/>
    </location>
</feature>
<feature type="region of interest" description="Disordered" evidence="1">
    <location>
        <begin position="346"/>
        <end position="365"/>
    </location>
</feature>
<feature type="region of interest" description="Disordered" evidence="1">
    <location>
        <begin position="920"/>
        <end position="994"/>
    </location>
</feature>
<proteinExistence type="predicted"/>
<organism evidence="2 3">
    <name type="scientific">Bicyclus anynana</name>
    <name type="common">Squinting bush brown butterfly</name>
    <dbReference type="NCBI Taxonomy" id="110368"/>
    <lineage>
        <taxon>Eukaryota</taxon>
        <taxon>Metazoa</taxon>
        <taxon>Ecdysozoa</taxon>
        <taxon>Arthropoda</taxon>
        <taxon>Hexapoda</taxon>
        <taxon>Insecta</taxon>
        <taxon>Pterygota</taxon>
        <taxon>Neoptera</taxon>
        <taxon>Endopterygota</taxon>
        <taxon>Lepidoptera</taxon>
        <taxon>Glossata</taxon>
        <taxon>Ditrysia</taxon>
        <taxon>Papilionoidea</taxon>
        <taxon>Nymphalidae</taxon>
        <taxon>Satyrinae</taxon>
        <taxon>Satyrini</taxon>
        <taxon>Mycalesina</taxon>
        <taxon>Bicyclus</taxon>
    </lineage>
</organism>
<feature type="region of interest" description="Disordered" evidence="1">
    <location>
        <begin position="703"/>
        <end position="737"/>
    </location>
</feature>
<evidence type="ECO:0000313" key="2">
    <source>
        <dbReference type="Proteomes" id="UP001652582"/>
    </source>
</evidence>
<feature type="region of interest" description="Disordered" evidence="1">
    <location>
        <begin position="1046"/>
        <end position="1070"/>
    </location>
</feature>
<sequence length="1170" mass="130599">MSTRSGKRIHGSVHENVEGVITEMTNAKKTRGKPKKENNIEIATEKKRKHYVRYPSEEQLAANDEKVLSIARKSQRNTLKELNIAPESETTNDRNTRLTRRTRRTEACPENVEPSQAKTKGKKEKNKLKKTMAPADEDATEPILTTIKKKSNKKKNKRKSGSIIIEDVLSTNDNIQNTSNISMDSFHSAASSPRKDTEKMVVDDQDLHEISSNSTTNCKDHGSIVEIHQDVSLRATRSKLDNMKNRCLEDTELNTTNIKEINYKKKKSNEKPFGITITSNDDEQDINAASIELVSEENDTNNIKEIKEQIGILNTSGLSNSRKNFNKKGKSKITSLDNKFENMSTSEVETVNHDKSSDKSQTFDTTYENSAKKNTTFDKTNISEINLNTKFEKDIPIESEHSKDISNNVTEVQDIHKKKRRSTYNKLSNDVSIKLNLTFDKEVPSDLINVSDHLQDVANDKSTKDSNKKKRKSSARKSLSENIGNASIINLDATYEKDNSNMADKTIQENGARKSIRLSKLSIDQGVSTNLNSTYDKISVPSRNNSVCDKSDKINTTYEMDKNFKDTTFDKSVNNETSRGSSLISTDTTSNVTSEISKDISHVSLTSDESMGENIVNTTPVLIESSMDESHNNIKYNEHDETAKDDTDINNTKCQEQMSKDAADVVLEATITEINIEKSLLKSEGTEPKTSNTPLKREGYTETMVSTPPRREGTFTENKNPATPKGTLAETKPNTPIREGTYTELKTATPLKREGTYTEMNPVTTQPKNGVKDTKVGCNTPLKVNGSIENNQITPLKREGTFTKEESEMADSPKIDINRTPSRRKSMPSPGCTPFPVSKSSSKKNSDEKCKLNITRSIEKPFMRLSSADSLPRATRVMFCSPIDTPAVAGQMKGKVIKSNLKGSDKSFVFDESVSEYVRPARKRSYTQSEADSIGSKRKRLTEGQQHSVDRLSRPRTSSASGILQDISAASKPSTSANKSKTELTPSKSKAGGKVLRTKLPNFAALHQKRFAKMESLDECQERKAKRARQLLTPTGSVNIIERVSPKEAEPVLPQTETKKTDTPKKSIAPQGYTRFGFKLNLEVNPFSIPAKTDAKPKSKDSSIKPTIRRGTLPSLAGATSARKVAAKQVILREKSSTDKRDNKRNENRTVIKGVRTNRRFELQMKLRNV</sequence>
<protein>
    <submittedName>
        <fullName evidence="3">Homeobox-like protein HDP1</fullName>
    </submittedName>
</protein>
<feature type="compositionally biased region" description="Basic and acidic residues" evidence="1">
    <location>
        <begin position="1093"/>
        <end position="1103"/>
    </location>
</feature>
<dbReference type="Proteomes" id="UP001652582">
    <property type="component" value="Chromosome 21"/>
</dbReference>
<feature type="region of interest" description="Disordered" evidence="1">
    <location>
        <begin position="176"/>
        <end position="198"/>
    </location>
</feature>
<dbReference type="RefSeq" id="XP_052744065.1">
    <property type="nucleotide sequence ID" value="XM_052888105.1"/>
</dbReference>
<evidence type="ECO:0000256" key="1">
    <source>
        <dbReference type="SAM" id="MobiDB-lite"/>
    </source>
</evidence>
<feature type="compositionally biased region" description="Polar residues" evidence="1">
    <location>
        <begin position="971"/>
        <end position="988"/>
    </location>
</feature>